<dbReference type="Proteomes" id="UP000029737">
    <property type="component" value="Unassembled WGS sequence"/>
</dbReference>
<organism evidence="4 7">
    <name type="scientific">Actinopolyspora erythraea</name>
    <dbReference type="NCBI Taxonomy" id="414996"/>
    <lineage>
        <taxon>Bacteria</taxon>
        <taxon>Bacillati</taxon>
        <taxon>Actinomycetota</taxon>
        <taxon>Actinomycetes</taxon>
        <taxon>Actinopolysporales</taxon>
        <taxon>Actinopolysporaceae</taxon>
        <taxon>Actinopolyspora</taxon>
    </lineage>
</organism>
<evidence type="ECO:0000313" key="7">
    <source>
        <dbReference type="Proteomes" id="UP000215043"/>
    </source>
</evidence>
<dbReference type="OrthoDB" id="9802340at2"/>
<evidence type="ECO:0000313" key="6">
    <source>
        <dbReference type="Proteomes" id="UP000029737"/>
    </source>
</evidence>
<keyword evidence="2" id="KW-0012">Acyltransferase</keyword>
<dbReference type="GO" id="GO:0016747">
    <property type="term" value="F:acyltransferase activity, transferring groups other than amino-acyl groups"/>
    <property type="evidence" value="ECO:0007669"/>
    <property type="project" value="InterPro"/>
</dbReference>
<evidence type="ECO:0000259" key="3">
    <source>
        <dbReference type="PROSITE" id="PS51186"/>
    </source>
</evidence>
<dbReference type="InterPro" id="IPR016181">
    <property type="entry name" value="Acyl_CoA_acyltransferase"/>
</dbReference>
<dbReference type="InterPro" id="IPR050832">
    <property type="entry name" value="Bact_Acetyltransf"/>
</dbReference>
<dbReference type="HOGENOM" id="CLU_013985_19_2_11"/>
<keyword evidence="1 4" id="KW-0808">Transferase</keyword>
<dbReference type="SUPFAM" id="SSF55729">
    <property type="entry name" value="Acyl-CoA N-acyltransferases (Nat)"/>
    <property type="match status" value="1"/>
</dbReference>
<dbReference type="eggNOG" id="COG0456">
    <property type="taxonomic scope" value="Bacteria"/>
</dbReference>
<dbReference type="AlphaFoldDB" id="A0A099D2C7"/>
<dbReference type="KEGG" id="aey:CDG81_04425"/>
<dbReference type="EMBL" id="JPMV01000036">
    <property type="protein sequence ID" value="KGI80071.1"/>
    <property type="molecule type" value="Genomic_DNA"/>
</dbReference>
<feature type="domain" description="N-acetyltransferase" evidence="3">
    <location>
        <begin position="3"/>
        <end position="166"/>
    </location>
</feature>
<name>A0A099D2C7_9ACTN</name>
<dbReference type="PROSITE" id="PS51186">
    <property type="entry name" value="GNAT"/>
    <property type="match status" value="1"/>
</dbReference>
<evidence type="ECO:0000256" key="2">
    <source>
        <dbReference type="ARBA" id="ARBA00023315"/>
    </source>
</evidence>
<keyword evidence="6" id="KW-1185">Reference proteome</keyword>
<dbReference type="EMBL" id="CP022752">
    <property type="protein sequence ID" value="ASU77679.1"/>
    <property type="molecule type" value="Genomic_DNA"/>
</dbReference>
<protein>
    <submittedName>
        <fullName evidence="4">GNAT family N-acetyltransferase</fullName>
    </submittedName>
</protein>
<evidence type="ECO:0000313" key="4">
    <source>
        <dbReference type="EMBL" id="ASU77679.1"/>
    </source>
</evidence>
<evidence type="ECO:0000256" key="1">
    <source>
        <dbReference type="ARBA" id="ARBA00022679"/>
    </source>
</evidence>
<gene>
    <name evidence="4" type="ORF">CDG81_04425</name>
    <name evidence="5" type="ORF">IL38_19405</name>
</gene>
<dbReference type="Gene3D" id="3.40.630.30">
    <property type="match status" value="1"/>
</dbReference>
<reference evidence="5 6" key="1">
    <citation type="journal article" date="2014" name="PLoS ONE">
        <title>Identification and Characterization of a New Erythromycin Biosynthetic Gene Cluster in Actinopolyspora erythraea YIM90600, a Novel Erythronolide-Producing Halophilic Actinomycete Isolated from Salt Field.</title>
        <authorList>
            <person name="Chen D."/>
            <person name="Feng J."/>
            <person name="Huang L."/>
            <person name="Zhang Q."/>
            <person name="Wu J."/>
            <person name="Zhu X."/>
            <person name="Duan Y."/>
            <person name="Xu Z."/>
        </authorList>
    </citation>
    <scope>NUCLEOTIDE SEQUENCE [LARGE SCALE GENOMIC DNA]</scope>
    <source>
        <strain evidence="5 6">YIM90600</strain>
    </source>
</reference>
<dbReference type="Pfam" id="PF00583">
    <property type="entry name" value="Acetyltransf_1"/>
    <property type="match status" value="1"/>
</dbReference>
<evidence type="ECO:0000313" key="5">
    <source>
        <dbReference type="EMBL" id="KGI80071.1"/>
    </source>
</evidence>
<dbReference type="CDD" id="cd04301">
    <property type="entry name" value="NAT_SF"/>
    <property type="match status" value="1"/>
</dbReference>
<sequence>MGVRIRVAKPGEEQRLTWIQRQAWSPETSPVPPHSSEGSIFDGHVEAGNVLVADESGLAVGFSKLVPLTTSSPQLAGTGDHVQQLHGFSVLPDHRGRGIGRMMLAAVRAEALRRGATRVTLRVLSTNQRAMRLYRAAGYEVEGRLGGEFRIGDRLVDDVLMELELPS</sequence>
<dbReference type="InterPro" id="IPR000182">
    <property type="entry name" value="GNAT_dom"/>
</dbReference>
<reference evidence="4 7" key="2">
    <citation type="submission" date="2017-08" db="EMBL/GenBank/DDBJ databases">
        <title>The complete genome sequence of moderately halophilic actinomycete Actinopolyspora erythraea YIM 90600, the producer of novel erythromycin, novel actinopolysporins A-C and tubercidin.</title>
        <authorList>
            <person name="Yin M."/>
            <person name="Tang S."/>
        </authorList>
    </citation>
    <scope>NUCLEOTIDE SEQUENCE [LARGE SCALE GENOMIC DNA]</scope>
    <source>
        <strain evidence="4 7">YIM 90600</strain>
    </source>
</reference>
<proteinExistence type="predicted"/>
<accession>A0A099D2C7</accession>
<dbReference type="Proteomes" id="UP000215043">
    <property type="component" value="Chromosome"/>
</dbReference>
<dbReference type="PANTHER" id="PTHR43877">
    <property type="entry name" value="AMINOALKYLPHOSPHONATE N-ACETYLTRANSFERASE-RELATED-RELATED"/>
    <property type="match status" value="1"/>
</dbReference>
<dbReference type="RefSeq" id="WP_043576762.1">
    <property type="nucleotide sequence ID" value="NZ_CP022752.1"/>
</dbReference>